<name>A0A8J7KN26_9ACTN</name>
<gene>
    <name evidence="1" type="ORF">IW245_000921</name>
</gene>
<dbReference type="RefSeq" id="WP_197001921.1">
    <property type="nucleotide sequence ID" value="NZ_BONS01000023.1"/>
</dbReference>
<reference evidence="1" key="1">
    <citation type="submission" date="2020-11" db="EMBL/GenBank/DDBJ databases">
        <title>Sequencing the genomes of 1000 actinobacteria strains.</title>
        <authorList>
            <person name="Klenk H.-P."/>
        </authorList>
    </citation>
    <scope>NUCLEOTIDE SEQUENCE</scope>
    <source>
        <strain evidence="1">DSM 45356</strain>
    </source>
</reference>
<protein>
    <submittedName>
        <fullName evidence="1">Uncharacterized protein</fullName>
    </submittedName>
</protein>
<organism evidence="1 2">
    <name type="scientific">Longispora fulva</name>
    <dbReference type="NCBI Taxonomy" id="619741"/>
    <lineage>
        <taxon>Bacteria</taxon>
        <taxon>Bacillati</taxon>
        <taxon>Actinomycetota</taxon>
        <taxon>Actinomycetes</taxon>
        <taxon>Micromonosporales</taxon>
        <taxon>Micromonosporaceae</taxon>
        <taxon>Longispora</taxon>
    </lineage>
</organism>
<evidence type="ECO:0000313" key="2">
    <source>
        <dbReference type="Proteomes" id="UP000622552"/>
    </source>
</evidence>
<dbReference type="Proteomes" id="UP000622552">
    <property type="component" value="Unassembled WGS sequence"/>
</dbReference>
<dbReference type="EMBL" id="JADOUF010000001">
    <property type="protein sequence ID" value="MBG6134727.1"/>
    <property type="molecule type" value="Genomic_DNA"/>
</dbReference>
<comment type="caution">
    <text evidence="1">The sequence shown here is derived from an EMBL/GenBank/DDBJ whole genome shotgun (WGS) entry which is preliminary data.</text>
</comment>
<accession>A0A8J7KN26</accession>
<sequence>MSAQTQNTARVDLDEAGVTLTVQRDGETHIYPLHWDLDHPAPLAEATRDLRCCEGLTVDGGWEPDLDRTCAWTAHVRAAEAA</sequence>
<proteinExistence type="predicted"/>
<dbReference type="AlphaFoldDB" id="A0A8J7KN26"/>
<evidence type="ECO:0000313" key="1">
    <source>
        <dbReference type="EMBL" id="MBG6134727.1"/>
    </source>
</evidence>
<keyword evidence="2" id="KW-1185">Reference proteome</keyword>